<gene>
    <name evidence="8" type="ORF">METZ01_LOCUS310075</name>
</gene>
<proteinExistence type="inferred from homology"/>
<keyword evidence="5 6" id="KW-0472">Membrane</keyword>
<dbReference type="Pfam" id="PF00137">
    <property type="entry name" value="ATP-synt_C"/>
    <property type="match status" value="1"/>
</dbReference>
<keyword evidence="4 6" id="KW-1133">Transmembrane helix</keyword>
<dbReference type="EMBL" id="UINC01098586">
    <property type="protein sequence ID" value="SVC57221.1"/>
    <property type="molecule type" value="Genomic_DNA"/>
</dbReference>
<comment type="subcellular location">
    <subcellularLocation>
        <location evidence="1">Membrane</location>
        <topology evidence="1">Multi-pass membrane protein</topology>
    </subcellularLocation>
</comment>
<dbReference type="AlphaFoldDB" id="A0A382NCB9"/>
<evidence type="ECO:0000256" key="1">
    <source>
        <dbReference type="ARBA" id="ARBA00004141"/>
    </source>
</evidence>
<dbReference type="PRINTS" id="PR00124">
    <property type="entry name" value="ATPASEC"/>
</dbReference>
<name>A0A382NCB9_9ZZZZ</name>
<dbReference type="InterPro" id="IPR002379">
    <property type="entry name" value="ATPase_proteolipid_c-like_dom"/>
</dbReference>
<dbReference type="Gene3D" id="1.20.120.610">
    <property type="entry name" value="lithium bound rotor ring of v- atpase"/>
    <property type="match status" value="1"/>
</dbReference>
<evidence type="ECO:0000256" key="5">
    <source>
        <dbReference type="ARBA" id="ARBA00023136"/>
    </source>
</evidence>
<comment type="similarity">
    <text evidence="2">Belongs to the ATPase C chain family.</text>
</comment>
<feature type="transmembrane region" description="Helical" evidence="6">
    <location>
        <begin position="81"/>
        <end position="104"/>
    </location>
</feature>
<feature type="domain" description="V-ATPase proteolipid subunit C-like" evidence="7">
    <location>
        <begin position="46"/>
        <end position="105"/>
    </location>
</feature>
<reference evidence="8" key="1">
    <citation type="submission" date="2018-05" db="EMBL/GenBank/DDBJ databases">
        <authorList>
            <person name="Lanie J.A."/>
            <person name="Ng W.-L."/>
            <person name="Kazmierczak K.M."/>
            <person name="Andrzejewski T.M."/>
            <person name="Davidsen T.M."/>
            <person name="Wayne K.J."/>
            <person name="Tettelin H."/>
            <person name="Glass J.I."/>
            <person name="Rusch D."/>
            <person name="Podicherti R."/>
            <person name="Tsui H.-C.T."/>
            <person name="Winkler M.E."/>
        </authorList>
    </citation>
    <scope>NUCLEOTIDE SEQUENCE</scope>
</reference>
<dbReference type="SUPFAM" id="SSF81333">
    <property type="entry name" value="F1F0 ATP synthase subunit C"/>
    <property type="match status" value="1"/>
</dbReference>
<evidence type="ECO:0000256" key="4">
    <source>
        <dbReference type="ARBA" id="ARBA00022989"/>
    </source>
</evidence>
<evidence type="ECO:0000256" key="3">
    <source>
        <dbReference type="ARBA" id="ARBA00022692"/>
    </source>
</evidence>
<evidence type="ECO:0000256" key="2">
    <source>
        <dbReference type="ARBA" id="ARBA00006704"/>
    </source>
</evidence>
<dbReference type="GO" id="GO:0045259">
    <property type="term" value="C:proton-transporting ATP synthase complex"/>
    <property type="evidence" value="ECO:0007669"/>
    <property type="project" value="InterPro"/>
</dbReference>
<keyword evidence="3 6" id="KW-0812">Transmembrane</keyword>
<dbReference type="CDD" id="cd18181">
    <property type="entry name" value="ATP-synt_Vo_Ao_c_TtATPase_like"/>
    <property type="match status" value="1"/>
</dbReference>
<organism evidence="8">
    <name type="scientific">marine metagenome</name>
    <dbReference type="NCBI Taxonomy" id="408172"/>
    <lineage>
        <taxon>unclassified sequences</taxon>
        <taxon>metagenomes</taxon>
        <taxon>ecological metagenomes</taxon>
    </lineage>
</organism>
<dbReference type="GO" id="GO:0015986">
    <property type="term" value="P:proton motive force-driven ATP synthesis"/>
    <property type="evidence" value="ECO:0007669"/>
    <property type="project" value="InterPro"/>
</dbReference>
<evidence type="ECO:0000313" key="8">
    <source>
        <dbReference type="EMBL" id="SVC57221.1"/>
    </source>
</evidence>
<dbReference type="GO" id="GO:0033177">
    <property type="term" value="C:proton-transporting two-sector ATPase complex, proton-transporting domain"/>
    <property type="evidence" value="ECO:0007669"/>
    <property type="project" value="InterPro"/>
</dbReference>
<sequence>MNKMNWARKGVLLLLALTVIAIVADTAAAQEGDADSGTSAEAMAKLGAGIALAGGCIGTGLGQGPIGAAAVGWIAEDGSKFGLALLFTVLPETILIFGFLAMFLL</sequence>
<evidence type="ECO:0000259" key="7">
    <source>
        <dbReference type="Pfam" id="PF00137"/>
    </source>
</evidence>
<dbReference type="InterPro" id="IPR035921">
    <property type="entry name" value="F/V-ATP_Csub_sf"/>
</dbReference>
<dbReference type="GO" id="GO:0015078">
    <property type="term" value="F:proton transmembrane transporter activity"/>
    <property type="evidence" value="ECO:0007669"/>
    <property type="project" value="InterPro"/>
</dbReference>
<dbReference type="InterPro" id="IPR000454">
    <property type="entry name" value="ATP_synth_F0_csu"/>
</dbReference>
<accession>A0A382NCB9</accession>
<protein>
    <recommendedName>
        <fullName evidence="7">V-ATPase proteolipid subunit C-like domain-containing protein</fullName>
    </recommendedName>
</protein>
<evidence type="ECO:0000256" key="6">
    <source>
        <dbReference type="SAM" id="Phobius"/>
    </source>
</evidence>